<keyword evidence="3" id="KW-0732">Signal</keyword>
<dbReference type="SUPFAM" id="SSF54001">
    <property type="entry name" value="Cysteine proteinases"/>
    <property type="match status" value="1"/>
</dbReference>
<protein>
    <submittedName>
        <fullName evidence="9">Cell wall-associated hydrolase, NlpC family</fullName>
    </submittedName>
</protein>
<dbReference type="GO" id="GO:0008234">
    <property type="term" value="F:cysteine-type peptidase activity"/>
    <property type="evidence" value="ECO:0007669"/>
    <property type="project" value="UniProtKB-KW"/>
</dbReference>
<feature type="domain" description="NlpC/P60" evidence="8">
    <location>
        <begin position="79"/>
        <end position="208"/>
    </location>
</feature>
<evidence type="ECO:0000256" key="4">
    <source>
        <dbReference type="ARBA" id="ARBA00022801"/>
    </source>
</evidence>
<dbReference type="InterPro" id="IPR052062">
    <property type="entry name" value="Murein_DD/LD_carboxypeptidase"/>
</dbReference>
<evidence type="ECO:0000256" key="5">
    <source>
        <dbReference type="ARBA" id="ARBA00022807"/>
    </source>
</evidence>
<accession>A0A1I5MHB1</accession>
<organism evidence="9 10">
    <name type="scientific">Pseudarcicella hirudinis</name>
    <dbReference type="NCBI Taxonomy" id="1079859"/>
    <lineage>
        <taxon>Bacteria</taxon>
        <taxon>Pseudomonadati</taxon>
        <taxon>Bacteroidota</taxon>
        <taxon>Cytophagia</taxon>
        <taxon>Cytophagales</taxon>
        <taxon>Flectobacillaceae</taxon>
        <taxon>Pseudarcicella</taxon>
    </lineage>
</organism>
<reference evidence="9 10" key="1">
    <citation type="submission" date="2016-10" db="EMBL/GenBank/DDBJ databases">
        <authorList>
            <person name="de Groot N.N."/>
        </authorList>
    </citation>
    <scope>NUCLEOTIDE SEQUENCE [LARGE SCALE GENOMIC DNA]</scope>
    <source>
        <strain evidence="10">E92,LMG 26720,CCM 7988</strain>
    </source>
</reference>
<evidence type="ECO:0000256" key="6">
    <source>
        <dbReference type="SAM" id="MobiDB-lite"/>
    </source>
</evidence>
<evidence type="ECO:0000313" key="9">
    <source>
        <dbReference type="EMBL" id="SFP09028.1"/>
    </source>
</evidence>
<gene>
    <name evidence="9" type="ORF">SAMN04515674_101311</name>
</gene>
<evidence type="ECO:0000256" key="3">
    <source>
        <dbReference type="ARBA" id="ARBA00022729"/>
    </source>
</evidence>
<evidence type="ECO:0000313" key="10">
    <source>
        <dbReference type="Proteomes" id="UP000199306"/>
    </source>
</evidence>
<dbReference type="EMBL" id="FOXH01000001">
    <property type="protein sequence ID" value="SFP09028.1"/>
    <property type="molecule type" value="Genomic_DNA"/>
</dbReference>
<dbReference type="RefSeq" id="WP_229632876.1">
    <property type="nucleotide sequence ID" value="NZ_FOXH01000001.1"/>
</dbReference>
<comment type="similarity">
    <text evidence="1">Belongs to the peptidase C40 family.</text>
</comment>
<name>A0A1I5MHB1_9BACT</name>
<dbReference type="Pfam" id="PF00877">
    <property type="entry name" value="NLPC_P60"/>
    <property type="match status" value="1"/>
</dbReference>
<evidence type="ECO:0000259" key="8">
    <source>
        <dbReference type="PROSITE" id="PS51935"/>
    </source>
</evidence>
<keyword evidence="7" id="KW-0812">Transmembrane</keyword>
<dbReference type="AlphaFoldDB" id="A0A1I5MHB1"/>
<evidence type="ECO:0000256" key="1">
    <source>
        <dbReference type="ARBA" id="ARBA00007074"/>
    </source>
</evidence>
<dbReference type="InterPro" id="IPR038765">
    <property type="entry name" value="Papain-like_cys_pep_sf"/>
</dbReference>
<feature type="region of interest" description="Disordered" evidence="6">
    <location>
        <begin position="48"/>
        <end position="71"/>
    </location>
</feature>
<keyword evidence="2" id="KW-0645">Protease</keyword>
<evidence type="ECO:0000256" key="7">
    <source>
        <dbReference type="SAM" id="Phobius"/>
    </source>
</evidence>
<dbReference type="PANTHER" id="PTHR47360">
    <property type="entry name" value="MUREIN DD-ENDOPEPTIDASE MEPS/MUREIN LD-CARBOXYPEPTIDASE"/>
    <property type="match status" value="1"/>
</dbReference>
<keyword evidence="5" id="KW-0788">Thiol protease</keyword>
<keyword evidence="7" id="KW-1133">Transmembrane helix</keyword>
<keyword evidence="4 9" id="KW-0378">Hydrolase</keyword>
<keyword evidence="10" id="KW-1185">Reference proteome</keyword>
<sequence length="208" mass="23060">MKKSTSVSPSDFAGLSGLKLSVVLISMTLFLDSCKLFRRNESRYDDRGAEVYRRPSSSSGSHTKPEPKVNTTVKKAYTSRTINEIVANARNYFGVPYRSGGTDASGMDCSGLLFTVYQNVGFQIPRISWQQAEFGSEVSIDDLKIGDWLFFVTGKGDTGTINHAGLVTEIHSATEVLFIHSSTSKGVREDNLYNKYWISNFAKAIRPF</sequence>
<keyword evidence="7" id="KW-0472">Membrane</keyword>
<dbReference type="Proteomes" id="UP000199306">
    <property type="component" value="Unassembled WGS sequence"/>
</dbReference>
<proteinExistence type="inferred from homology"/>
<dbReference type="STRING" id="1079859.SAMN04515674_101311"/>
<dbReference type="PANTHER" id="PTHR47360:SF1">
    <property type="entry name" value="ENDOPEPTIDASE NLPC-RELATED"/>
    <property type="match status" value="1"/>
</dbReference>
<dbReference type="InterPro" id="IPR000064">
    <property type="entry name" value="NLP_P60_dom"/>
</dbReference>
<feature type="transmembrane region" description="Helical" evidence="7">
    <location>
        <begin position="12"/>
        <end position="31"/>
    </location>
</feature>
<evidence type="ECO:0000256" key="2">
    <source>
        <dbReference type="ARBA" id="ARBA00022670"/>
    </source>
</evidence>
<dbReference type="Gene3D" id="3.90.1720.10">
    <property type="entry name" value="endopeptidase domain like (from Nostoc punctiforme)"/>
    <property type="match status" value="1"/>
</dbReference>
<dbReference type="GO" id="GO:0006508">
    <property type="term" value="P:proteolysis"/>
    <property type="evidence" value="ECO:0007669"/>
    <property type="project" value="UniProtKB-KW"/>
</dbReference>
<dbReference type="PROSITE" id="PS51935">
    <property type="entry name" value="NLPC_P60"/>
    <property type="match status" value="1"/>
</dbReference>